<reference evidence="2 3" key="1">
    <citation type="submission" date="2019-05" db="EMBL/GenBank/DDBJ databases">
        <title>Mikania micrantha, genome provides insights into the molecular mechanism of rapid growth.</title>
        <authorList>
            <person name="Liu B."/>
        </authorList>
    </citation>
    <scope>NUCLEOTIDE SEQUENCE [LARGE SCALE GENOMIC DNA]</scope>
    <source>
        <strain evidence="2">NLD-2019</strain>
        <tissue evidence="2">Leaf</tissue>
    </source>
</reference>
<gene>
    <name evidence="2" type="ORF">E3N88_14478</name>
</gene>
<accession>A0A5N6P2T9</accession>
<name>A0A5N6P2T9_9ASTR</name>
<feature type="compositionally biased region" description="Polar residues" evidence="1">
    <location>
        <begin position="1"/>
        <end position="15"/>
    </location>
</feature>
<comment type="caution">
    <text evidence="2">The sequence shown here is derived from an EMBL/GenBank/DDBJ whole genome shotgun (WGS) entry which is preliminary data.</text>
</comment>
<dbReference type="EMBL" id="SZYD01000007">
    <property type="protein sequence ID" value="KAD5803118.1"/>
    <property type="molecule type" value="Genomic_DNA"/>
</dbReference>
<dbReference type="AlphaFoldDB" id="A0A5N6P2T9"/>
<keyword evidence="3" id="KW-1185">Reference proteome</keyword>
<proteinExistence type="predicted"/>
<dbReference type="Proteomes" id="UP000326396">
    <property type="component" value="Linkage Group LG15"/>
</dbReference>
<evidence type="ECO:0000313" key="3">
    <source>
        <dbReference type="Proteomes" id="UP000326396"/>
    </source>
</evidence>
<sequence length="191" mass="21382">MDSKHNTTANDSTTVSKRKRSASESPPASTLPVKPPQELVSKEFKRQSLTINPDFVDGLRAANIIGYARPISQILPTTRYYTINVDTFRETVTRFIEPYIKRKLYELDSLAFDEVDNVLSKIVPAITNACMAAFAISAVMFARADDDGEALAIIQHLADDKDYPFRLREAPDGDQLRAFGALRNAPCQEWI</sequence>
<evidence type="ECO:0000313" key="2">
    <source>
        <dbReference type="EMBL" id="KAD5803118.1"/>
    </source>
</evidence>
<feature type="region of interest" description="Disordered" evidence="1">
    <location>
        <begin position="1"/>
        <end position="36"/>
    </location>
</feature>
<dbReference type="OrthoDB" id="1302937at2759"/>
<evidence type="ECO:0000256" key="1">
    <source>
        <dbReference type="SAM" id="MobiDB-lite"/>
    </source>
</evidence>
<organism evidence="2 3">
    <name type="scientific">Mikania micrantha</name>
    <name type="common">bitter vine</name>
    <dbReference type="NCBI Taxonomy" id="192012"/>
    <lineage>
        <taxon>Eukaryota</taxon>
        <taxon>Viridiplantae</taxon>
        <taxon>Streptophyta</taxon>
        <taxon>Embryophyta</taxon>
        <taxon>Tracheophyta</taxon>
        <taxon>Spermatophyta</taxon>
        <taxon>Magnoliopsida</taxon>
        <taxon>eudicotyledons</taxon>
        <taxon>Gunneridae</taxon>
        <taxon>Pentapetalae</taxon>
        <taxon>asterids</taxon>
        <taxon>campanulids</taxon>
        <taxon>Asterales</taxon>
        <taxon>Asteraceae</taxon>
        <taxon>Asteroideae</taxon>
        <taxon>Heliantheae alliance</taxon>
        <taxon>Eupatorieae</taxon>
        <taxon>Mikania</taxon>
    </lineage>
</organism>
<protein>
    <submittedName>
        <fullName evidence="2">Uncharacterized protein</fullName>
    </submittedName>
</protein>